<dbReference type="NCBIfam" id="NF040712">
    <property type="entry name" value="SepH"/>
    <property type="match status" value="1"/>
</dbReference>
<dbReference type="EMBL" id="FNZI01000001">
    <property type="protein sequence ID" value="SEI88953.1"/>
    <property type="molecule type" value="Genomic_DNA"/>
</dbReference>
<feature type="region of interest" description="Disordered" evidence="1">
    <location>
        <begin position="204"/>
        <end position="356"/>
    </location>
</feature>
<feature type="region of interest" description="Disordered" evidence="1">
    <location>
        <begin position="44"/>
        <end position="63"/>
    </location>
</feature>
<gene>
    <name evidence="3" type="ORF">SAMN05421637_0316</name>
</gene>
<feature type="compositionally biased region" description="Basic and acidic residues" evidence="1">
    <location>
        <begin position="263"/>
        <end position="273"/>
    </location>
</feature>
<evidence type="ECO:0000313" key="3">
    <source>
        <dbReference type="EMBL" id="SEI88953.1"/>
    </source>
</evidence>
<evidence type="ECO:0000313" key="4">
    <source>
        <dbReference type="Proteomes" id="UP000183315"/>
    </source>
</evidence>
<dbReference type="Proteomes" id="UP000183315">
    <property type="component" value="Unassembled WGS sequence"/>
</dbReference>
<proteinExistence type="predicted"/>
<feature type="compositionally biased region" description="Acidic residues" evidence="1">
    <location>
        <begin position="232"/>
        <end position="244"/>
    </location>
</feature>
<dbReference type="OrthoDB" id="5180791at2"/>
<dbReference type="InterPro" id="IPR047682">
    <property type="entry name" value="SepH-like"/>
</dbReference>
<organism evidence="3 4">
    <name type="scientific">Demequina mangrovi</name>
    <dbReference type="NCBI Taxonomy" id="1043493"/>
    <lineage>
        <taxon>Bacteria</taxon>
        <taxon>Bacillati</taxon>
        <taxon>Actinomycetota</taxon>
        <taxon>Actinomycetes</taxon>
        <taxon>Micrococcales</taxon>
        <taxon>Demequinaceae</taxon>
        <taxon>Demequina</taxon>
    </lineage>
</organism>
<keyword evidence="4" id="KW-1185">Reference proteome</keyword>
<protein>
    <recommendedName>
        <fullName evidence="2">DUF3071 domain-containing protein</fullName>
    </recommendedName>
</protein>
<dbReference type="Pfam" id="PF11268">
    <property type="entry name" value="DUF3071"/>
    <property type="match status" value="1"/>
</dbReference>
<name>A0A1H6U9A1_9MICO</name>
<reference evidence="4" key="1">
    <citation type="submission" date="2016-10" db="EMBL/GenBank/DDBJ databases">
        <authorList>
            <person name="Varghese N."/>
        </authorList>
    </citation>
    <scope>NUCLEOTIDE SEQUENCE [LARGE SCALE GENOMIC DNA]</scope>
    <source>
        <strain evidence="4">DSM 24868</strain>
    </source>
</reference>
<evidence type="ECO:0000256" key="1">
    <source>
        <dbReference type="SAM" id="MobiDB-lite"/>
    </source>
</evidence>
<feature type="compositionally biased region" description="Basic and acidic residues" evidence="1">
    <location>
        <begin position="204"/>
        <end position="213"/>
    </location>
</feature>
<dbReference type="InterPro" id="IPR021421">
    <property type="entry name" value="DUF3071"/>
</dbReference>
<dbReference type="eggNOG" id="ENOG502ZCFK">
    <property type="taxonomic scope" value="Bacteria"/>
</dbReference>
<accession>A0A1H6U9A1</accession>
<evidence type="ECO:0000259" key="2">
    <source>
        <dbReference type="Pfam" id="PF11268"/>
    </source>
</evidence>
<feature type="compositionally biased region" description="Acidic residues" evidence="1">
    <location>
        <begin position="274"/>
        <end position="286"/>
    </location>
</feature>
<dbReference type="AlphaFoldDB" id="A0A1H6U9A1"/>
<dbReference type="STRING" id="1043493.SAMN05421637_0316"/>
<dbReference type="RefSeq" id="WP_042211963.1">
    <property type="nucleotide sequence ID" value="NZ_BBLU01000001.1"/>
</dbReference>
<feature type="domain" description="DUF3071" evidence="2">
    <location>
        <begin position="1"/>
        <end position="170"/>
    </location>
</feature>
<sequence>MMRLTLVGPSEDGLHLVVEAESGDRFELPLSDELRHAVRYTRPAATTAAPAAEESDAPTLSPREIQQRIRSGLTAAELSELTGASLSSIEKYEGPVVAERRYIADLARETRIGRDPSAPQLGDLVTDRLAARGVDPESVVWDAWREVDEPWRVAADYRVSGRSVRALWTFDHTARTLTGEDEEARWLSETELLDVPIPRRHLSAVRDSEKDAARPLQATRPPAPTEPVPLVDQDEAAVESEAGEAEAPPAVEPSHTELLLDDLDLRRGTREAAPDPEDDEDDDEAFEGFGPARARQAETGFGHPSGRARGADATPAPAPVTEPKAQEPADRRTSKRGRASVPSWDEIVFGAKNDQA</sequence>